<evidence type="ECO:0000256" key="5">
    <source>
        <dbReference type="ARBA" id="ARBA00022605"/>
    </source>
</evidence>
<keyword evidence="8 9" id="KW-0413">Isomerase</keyword>
<dbReference type="GO" id="GO:0004640">
    <property type="term" value="F:phosphoribosylanthranilate isomerase activity"/>
    <property type="evidence" value="ECO:0007669"/>
    <property type="project" value="UniProtKB-UniRule"/>
</dbReference>
<name>A0A841TEV9_9BACL</name>
<evidence type="ECO:0000256" key="8">
    <source>
        <dbReference type="ARBA" id="ARBA00023235"/>
    </source>
</evidence>
<evidence type="ECO:0000313" key="12">
    <source>
        <dbReference type="Proteomes" id="UP000574133"/>
    </source>
</evidence>
<keyword evidence="12" id="KW-1185">Reference proteome</keyword>
<dbReference type="InterPro" id="IPR011060">
    <property type="entry name" value="RibuloseP-bd_barrel"/>
</dbReference>
<dbReference type="CDD" id="cd00405">
    <property type="entry name" value="PRAI"/>
    <property type="match status" value="1"/>
</dbReference>
<comment type="caution">
    <text evidence="11">The sequence shown here is derived from an EMBL/GenBank/DDBJ whole genome shotgun (WGS) entry which is preliminary data.</text>
</comment>
<keyword evidence="7 9" id="KW-0057">Aromatic amino acid biosynthesis</keyword>
<accession>A0A841TEV9</accession>
<organism evidence="11 12">
    <name type="scientific">Cohnella lubricantis</name>
    <dbReference type="NCBI Taxonomy" id="2163172"/>
    <lineage>
        <taxon>Bacteria</taxon>
        <taxon>Bacillati</taxon>
        <taxon>Bacillota</taxon>
        <taxon>Bacilli</taxon>
        <taxon>Bacillales</taxon>
        <taxon>Paenibacillaceae</taxon>
        <taxon>Cohnella</taxon>
    </lineage>
</organism>
<dbReference type="PANTHER" id="PTHR42894">
    <property type="entry name" value="N-(5'-PHOSPHORIBOSYL)ANTHRANILATE ISOMERASE"/>
    <property type="match status" value="1"/>
</dbReference>
<dbReference type="HAMAP" id="MF_00135">
    <property type="entry name" value="PRAI"/>
    <property type="match status" value="1"/>
</dbReference>
<evidence type="ECO:0000256" key="3">
    <source>
        <dbReference type="ARBA" id="ARBA00012572"/>
    </source>
</evidence>
<dbReference type="UniPathway" id="UPA00035">
    <property type="reaction ID" value="UER00042"/>
</dbReference>
<keyword evidence="5 9" id="KW-0028">Amino-acid biosynthesis</keyword>
<comment type="catalytic activity">
    <reaction evidence="1 9">
        <text>N-(5-phospho-beta-D-ribosyl)anthranilate = 1-(2-carboxyphenylamino)-1-deoxy-D-ribulose 5-phosphate</text>
        <dbReference type="Rhea" id="RHEA:21540"/>
        <dbReference type="ChEBI" id="CHEBI:18277"/>
        <dbReference type="ChEBI" id="CHEBI:58613"/>
        <dbReference type="EC" id="5.3.1.24"/>
    </reaction>
</comment>
<comment type="pathway">
    <text evidence="2 9">Amino-acid biosynthesis; L-tryptophan biosynthesis; L-tryptophan from chorismate: step 3/5.</text>
</comment>
<gene>
    <name evidence="9" type="primary">trpF</name>
    <name evidence="11" type="ORF">H4Q31_10520</name>
</gene>
<evidence type="ECO:0000256" key="9">
    <source>
        <dbReference type="HAMAP-Rule" id="MF_00135"/>
    </source>
</evidence>
<dbReference type="Proteomes" id="UP000574133">
    <property type="component" value="Unassembled WGS sequence"/>
</dbReference>
<protein>
    <recommendedName>
        <fullName evidence="4 9">N-(5'-phosphoribosyl)anthranilate isomerase</fullName>
        <shortName evidence="9">PRAI</shortName>
        <ecNumber evidence="3 9">5.3.1.24</ecNumber>
    </recommendedName>
</protein>
<dbReference type="GO" id="GO:0000162">
    <property type="term" value="P:L-tryptophan biosynthetic process"/>
    <property type="evidence" value="ECO:0007669"/>
    <property type="project" value="UniProtKB-UniRule"/>
</dbReference>
<evidence type="ECO:0000256" key="2">
    <source>
        <dbReference type="ARBA" id="ARBA00004664"/>
    </source>
</evidence>
<dbReference type="InterPro" id="IPR013785">
    <property type="entry name" value="Aldolase_TIM"/>
</dbReference>
<dbReference type="Gene3D" id="3.20.20.70">
    <property type="entry name" value="Aldolase class I"/>
    <property type="match status" value="1"/>
</dbReference>
<reference evidence="11 12" key="1">
    <citation type="submission" date="2020-08" db="EMBL/GenBank/DDBJ databases">
        <title>Cohnella phylogeny.</title>
        <authorList>
            <person name="Dunlap C."/>
        </authorList>
    </citation>
    <scope>NUCLEOTIDE SEQUENCE [LARGE SCALE GENOMIC DNA]</scope>
    <source>
        <strain evidence="11 12">DSM 103658</strain>
    </source>
</reference>
<evidence type="ECO:0000313" key="11">
    <source>
        <dbReference type="EMBL" id="MBB6677760.1"/>
    </source>
</evidence>
<dbReference type="Pfam" id="PF00697">
    <property type="entry name" value="PRAI"/>
    <property type="match status" value="1"/>
</dbReference>
<comment type="similarity">
    <text evidence="9">Belongs to the TrpF family.</text>
</comment>
<evidence type="ECO:0000256" key="4">
    <source>
        <dbReference type="ARBA" id="ARBA00022272"/>
    </source>
</evidence>
<proteinExistence type="inferred from homology"/>
<dbReference type="EC" id="5.3.1.24" evidence="3 9"/>
<evidence type="ECO:0000256" key="1">
    <source>
        <dbReference type="ARBA" id="ARBA00001164"/>
    </source>
</evidence>
<evidence type="ECO:0000256" key="6">
    <source>
        <dbReference type="ARBA" id="ARBA00022822"/>
    </source>
</evidence>
<keyword evidence="6 9" id="KW-0822">Tryptophan biosynthesis</keyword>
<feature type="domain" description="N-(5'phosphoribosyl) anthranilate isomerase (PRAI)" evidence="10">
    <location>
        <begin position="16"/>
        <end position="244"/>
    </location>
</feature>
<dbReference type="SUPFAM" id="SSF51366">
    <property type="entry name" value="Ribulose-phoshate binding barrel"/>
    <property type="match status" value="1"/>
</dbReference>
<evidence type="ECO:0000256" key="7">
    <source>
        <dbReference type="ARBA" id="ARBA00023141"/>
    </source>
</evidence>
<dbReference type="EMBL" id="JACJVN010000034">
    <property type="protein sequence ID" value="MBB6677760.1"/>
    <property type="molecule type" value="Genomic_DNA"/>
</dbReference>
<dbReference type="PANTHER" id="PTHR42894:SF1">
    <property type="entry name" value="N-(5'-PHOSPHORIBOSYL)ANTHRANILATE ISOMERASE"/>
    <property type="match status" value="1"/>
</dbReference>
<dbReference type="InterPro" id="IPR001240">
    <property type="entry name" value="PRAI_dom"/>
</dbReference>
<sequence length="248" mass="25842">MPAAQRASSCQPRPFVKICGIQDERTLMGMDGLTVDYIGFVFAKSKRQVTPEQAASLLAAASRTAMAGGRAPRAVGVFVNPTMDELAAVLEKVELDVIQLHGQEPPAFCREVGVRFGVEVWRALPAEEAAAKPAEGSLAVTAVVSAGDAQPAGPARLAEYAGAISAVLLDTAGGGTGRAFRWNVIPAYQAEAARFGLKLFVAGGLTPDNVEDLISQYAPDGVDISSGVETDGAKDNAKIAAFAERVNK</sequence>
<dbReference type="InterPro" id="IPR044643">
    <property type="entry name" value="TrpF_fam"/>
</dbReference>
<evidence type="ECO:0000259" key="10">
    <source>
        <dbReference type="Pfam" id="PF00697"/>
    </source>
</evidence>
<dbReference type="AlphaFoldDB" id="A0A841TEV9"/>